<name>A0A0G0HQD6_9BACT</name>
<reference evidence="2 3" key="1">
    <citation type="journal article" date="2015" name="Nature">
        <title>rRNA introns, odd ribosomes, and small enigmatic genomes across a large radiation of phyla.</title>
        <authorList>
            <person name="Brown C.T."/>
            <person name="Hug L.A."/>
            <person name="Thomas B.C."/>
            <person name="Sharon I."/>
            <person name="Castelle C.J."/>
            <person name="Singh A."/>
            <person name="Wilkins M.J."/>
            <person name="Williams K.H."/>
            <person name="Banfield J.F."/>
        </authorList>
    </citation>
    <scope>NUCLEOTIDE SEQUENCE [LARGE SCALE GENOMIC DNA]</scope>
</reference>
<comment type="caution">
    <text evidence="2">The sequence shown here is derived from an EMBL/GenBank/DDBJ whole genome shotgun (WGS) entry which is preliminary data.</text>
</comment>
<sequence>MSIQNSAKTSLSAKKECCGEGGCGTGCSCNHCWGSDFVKKLVITLATVFLVYMIFFVGTLMRNNLKKFNYIGMADKMERTIMVSGYGKISGNNDIAMTTIGYSNTDKDVAKAQENNKKVMDQVMSELKKMGIAEKDLQSNYTIYPDYSYTPDKGQELKGYRVSNQLTIKIRDLSKITTILGLAGKYGATEIGGLNFTIDDPENLKSESRVKALADAKTKALFLANSLGVRLGGVVSYNEYESTGDFYNMKVMSAAEGGGMGGAPEAVAAGSKDGVMNVNVTYEILSR</sequence>
<dbReference type="Gene3D" id="3.30.70.2970">
    <property type="entry name" value="Protein of unknown function (DUF541), domain 2"/>
    <property type="match status" value="1"/>
</dbReference>
<dbReference type="GO" id="GO:0006974">
    <property type="term" value="P:DNA damage response"/>
    <property type="evidence" value="ECO:0007669"/>
    <property type="project" value="TreeGrafter"/>
</dbReference>
<accession>A0A0G0HQD6</accession>
<dbReference type="AlphaFoldDB" id="A0A0G0HQD6"/>
<keyword evidence="1" id="KW-1133">Transmembrane helix</keyword>
<dbReference type="InterPro" id="IPR007497">
    <property type="entry name" value="SIMPL/DUF541"/>
</dbReference>
<dbReference type="PANTHER" id="PTHR34387">
    <property type="entry name" value="SLR1258 PROTEIN"/>
    <property type="match status" value="1"/>
</dbReference>
<dbReference type="STRING" id="1619036.US58_C0012G0044"/>
<keyword evidence="1" id="KW-0812">Transmembrane</keyword>
<evidence type="ECO:0008006" key="4">
    <source>
        <dbReference type="Google" id="ProtNLM"/>
    </source>
</evidence>
<dbReference type="Pfam" id="PF04402">
    <property type="entry name" value="SIMPL"/>
    <property type="match status" value="1"/>
</dbReference>
<evidence type="ECO:0000313" key="2">
    <source>
        <dbReference type="EMBL" id="KKQ40835.1"/>
    </source>
</evidence>
<dbReference type="PANTHER" id="PTHR34387:SF1">
    <property type="entry name" value="PERIPLASMIC IMMUNOGENIC PROTEIN"/>
    <property type="match status" value="1"/>
</dbReference>
<protein>
    <recommendedName>
        <fullName evidence="4">26 kDa periplasmic immunogenic protein</fullName>
    </recommendedName>
</protein>
<proteinExistence type="predicted"/>
<dbReference type="Gene3D" id="3.30.110.170">
    <property type="entry name" value="Protein of unknown function (DUF541), domain 1"/>
    <property type="match status" value="1"/>
</dbReference>
<gene>
    <name evidence="2" type="ORF">US58_C0012G0044</name>
</gene>
<keyword evidence="1" id="KW-0472">Membrane</keyword>
<feature type="transmembrane region" description="Helical" evidence="1">
    <location>
        <begin position="41"/>
        <end position="61"/>
    </location>
</feature>
<evidence type="ECO:0000256" key="1">
    <source>
        <dbReference type="SAM" id="Phobius"/>
    </source>
</evidence>
<evidence type="ECO:0000313" key="3">
    <source>
        <dbReference type="Proteomes" id="UP000034333"/>
    </source>
</evidence>
<dbReference type="Proteomes" id="UP000034333">
    <property type="component" value="Unassembled WGS sequence"/>
</dbReference>
<dbReference type="InterPro" id="IPR052022">
    <property type="entry name" value="26kDa_periplasmic_antigen"/>
</dbReference>
<dbReference type="EMBL" id="LBTN01000012">
    <property type="protein sequence ID" value="KKQ40835.1"/>
    <property type="molecule type" value="Genomic_DNA"/>
</dbReference>
<organism evidence="2 3">
    <name type="scientific">Candidatus Magasanikbacteria bacterium GW2011_GWA2_37_8</name>
    <dbReference type="NCBI Taxonomy" id="1619036"/>
    <lineage>
        <taxon>Bacteria</taxon>
        <taxon>Candidatus Magasanikiibacteriota</taxon>
    </lineage>
</organism>